<accession>A0A7S2SFH1</accession>
<dbReference type="AlphaFoldDB" id="A0A7S2SFH1"/>
<proteinExistence type="predicted"/>
<feature type="region of interest" description="Disordered" evidence="1">
    <location>
        <begin position="525"/>
        <end position="705"/>
    </location>
</feature>
<reference evidence="2" key="1">
    <citation type="submission" date="2021-01" db="EMBL/GenBank/DDBJ databases">
        <authorList>
            <person name="Corre E."/>
            <person name="Pelletier E."/>
            <person name="Niang G."/>
            <person name="Scheremetjew M."/>
            <person name="Finn R."/>
            <person name="Kale V."/>
            <person name="Holt S."/>
            <person name="Cochrane G."/>
            <person name="Meng A."/>
            <person name="Brown T."/>
            <person name="Cohen L."/>
        </authorList>
    </citation>
    <scope>NUCLEOTIDE SEQUENCE</scope>
    <source>
        <strain evidence="2">NY070348D</strain>
    </source>
</reference>
<gene>
    <name evidence="2" type="ORF">QSP1433_LOCUS13605</name>
</gene>
<evidence type="ECO:0008006" key="3">
    <source>
        <dbReference type="Google" id="ProtNLM"/>
    </source>
</evidence>
<dbReference type="Gene3D" id="3.40.630.40">
    <property type="entry name" value="Zn-dependent exopeptidases"/>
    <property type="match status" value="1"/>
</dbReference>
<organism evidence="2">
    <name type="scientific">Mucochytrium quahogii</name>
    <dbReference type="NCBI Taxonomy" id="96639"/>
    <lineage>
        <taxon>Eukaryota</taxon>
        <taxon>Sar</taxon>
        <taxon>Stramenopiles</taxon>
        <taxon>Bigyra</taxon>
        <taxon>Labyrinthulomycetes</taxon>
        <taxon>Thraustochytrida</taxon>
        <taxon>Thraustochytriidae</taxon>
        <taxon>Mucochytrium</taxon>
    </lineage>
</organism>
<feature type="compositionally biased region" description="Low complexity" evidence="1">
    <location>
        <begin position="663"/>
        <end position="673"/>
    </location>
</feature>
<evidence type="ECO:0000256" key="1">
    <source>
        <dbReference type="SAM" id="MobiDB-lite"/>
    </source>
</evidence>
<name>A0A7S2SFH1_9STRA</name>
<feature type="compositionally biased region" description="Low complexity" evidence="1">
    <location>
        <begin position="683"/>
        <end position="704"/>
    </location>
</feature>
<dbReference type="PANTHER" id="PTHR36489:SF2">
    <property type="entry name" value="APPLE DOMAIN-CONTAINING PROTEIN"/>
    <property type="match status" value="1"/>
</dbReference>
<evidence type="ECO:0000313" key="2">
    <source>
        <dbReference type="EMBL" id="CAD9698528.1"/>
    </source>
</evidence>
<dbReference type="PANTHER" id="PTHR36489">
    <property type="entry name" value="PROTEIN-COUPLED RECEPTOR GPR1, PUTATIVE-RELATED"/>
    <property type="match status" value="1"/>
</dbReference>
<dbReference type="PRINTS" id="PR01217">
    <property type="entry name" value="PRICHEXTENSN"/>
</dbReference>
<feature type="compositionally biased region" description="Low complexity" evidence="1">
    <location>
        <begin position="527"/>
        <end position="653"/>
    </location>
</feature>
<sequence length="866" mass="97949">MVLFSTKHYTVEKTKQKQNKVICKTRPARFENKMKLLLLLGLGGLWCVQASSFSGVTDSEVQKVVETGKRCSYFAAYETRAPSECLEHCMNISNCHYFTIQKIPDPNGNNCRVCKKYAWVRSTSLSDIWRMEDVLVAKAAQSMNKYKYGVRYNDRLNYTEYYPGNMNLIFTVPHDGDLRLTPDAIAHLPNIGRIGNGDRFTFDLAKRVADSMESQSGLRPHIIRTRLPKWKLNMNRNLKVATQGDEALQPAHPEVLEGWHSFYRYVYTAMARIKAEQGFENRGLIIDYHSQITHKQSAIELGYGYTGAMLSQEELSYSKGALMSGLIRKYGADSAATEKVIRGPTSLGAFLDMWGLKSCPSPVVKKPTGAFYYRGILSGALGSNHDTTRKFDSFMSEFATRIVNQRTTSASQIASGLLSFMKVHYGVKFTPNDPEHIRILKINQVAEVNYNCSNQQIRFVPQPVKTTECLQYCVETEGCNFFRIEMDNVERMGCYMYKTCNKRYDMWAESTLYELPKVLVLAPTTGRPTMSPTPYPTTKSPTPYPTKTSRPTKMPTPRPTTQEPTSRPTTIPTPRPTTQQPTSRPTMMPTSRPTITTTKQPTPKPTQRPTARPTVAAPDPTTKQPTPRPTNRPTTRPTQRPTARPTIATTTQPTPKPTHKPTGRPTIATTKQPTPRPTHRPTTRPTTKKPSTGPTLGPTRPPTFRGEDLSAVRMDNMKCTEANRVDAIRATTNPRECFAYCVRNPKCKWFFLSKTYCFLHEQCTLVPTEDAAYEAYEAVDALKELGTAHKTCAQTPFLSVNQSDHLKCARLCSQFSCEWFSILGNQCNIFFEFKCNLKAQHGAHLYQQERLINLRWTYPVRSSANR</sequence>
<protein>
    <recommendedName>
        <fullName evidence="3">Apple domain-containing protein</fullName>
    </recommendedName>
</protein>
<dbReference type="EMBL" id="HBHK01021350">
    <property type="protein sequence ID" value="CAD9698528.1"/>
    <property type="molecule type" value="Transcribed_RNA"/>
</dbReference>